<comment type="caution">
    <text evidence="2">The sequence shown here is derived from an EMBL/GenBank/DDBJ whole genome shotgun (WGS) entry which is preliminary data.</text>
</comment>
<dbReference type="InterPro" id="IPR020802">
    <property type="entry name" value="TesA-like"/>
</dbReference>
<evidence type="ECO:0000313" key="3">
    <source>
        <dbReference type="Proteomes" id="UP000477722"/>
    </source>
</evidence>
<evidence type="ECO:0000313" key="2">
    <source>
        <dbReference type="EMBL" id="NGO72299.1"/>
    </source>
</evidence>
<dbReference type="SMART" id="SM00824">
    <property type="entry name" value="PKS_TE"/>
    <property type="match status" value="1"/>
</dbReference>
<feature type="domain" description="Thioesterase TesA-like" evidence="1">
    <location>
        <begin position="51"/>
        <end position="260"/>
    </location>
</feature>
<keyword evidence="3" id="KW-1185">Reference proteome</keyword>
<reference evidence="2 3" key="1">
    <citation type="submission" date="2020-02" db="EMBL/GenBank/DDBJ databases">
        <title>Whole-genome analyses of novel actinobacteria.</title>
        <authorList>
            <person name="Sahin N."/>
            <person name="Tatar D."/>
        </authorList>
    </citation>
    <scope>NUCLEOTIDE SEQUENCE [LARGE SCALE GENOMIC DNA]</scope>
    <source>
        <strain evidence="2 3">SB3404</strain>
    </source>
</reference>
<dbReference type="InterPro" id="IPR001031">
    <property type="entry name" value="Thioesterase"/>
</dbReference>
<proteinExistence type="predicted"/>
<dbReference type="RefSeq" id="WP_241266130.1">
    <property type="nucleotide sequence ID" value="NZ_JAAKZZ010000433.1"/>
</dbReference>
<dbReference type="Proteomes" id="UP000477722">
    <property type="component" value="Unassembled WGS sequence"/>
</dbReference>
<gene>
    <name evidence="2" type="ORF">G5C65_28900</name>
</gene>
<dbReference type="AlphaFoldDB" id="A0A6G4X433"/>
<dbReference type="EMBL" id="JAAKZZ010000433">
    <property type="protein sequence ID" value="NGO72299.1"/>
    <property type="molecule type" value="Genomic_DNA"/>
</dbReference>
<dbReference type="Pfam" id="PF00975">
    <property type="entry name" value="Thioesterase"/>
    <property type="match status" value="1"/>
</dbReference>
<accession>A0A6G4X433</accession>
<dbReference type="InterPro" id="IPR029058">
    <property type="entry name" value="AB_hydrolase_fold"/>
</dbReference>
<protein>
    <submittedName>
        <fullName evidence="2">6-deoxyerythronolide-B synthase</fullName>
    </submittedName>
</protein>
<dbReference type="SUPFAM" id="SSF53474">
    <property type="entry name" value="alpha/beta-Hydrolases"/>
    <property type="match status" value="1"/>
</dbReference>
<feature type="non-terminal residue" evidence="2">
    <location>
        <position position="1"/>
    </location>
</feature>
<evidence type="ECO:0000259" key="1">
    <source>
        <dbReference type="SMART" id="SM00824"/>
    </source>
</evidence>
<dbReference type="Gene3D" id="3.40.50.1820">
    <property type="entry name" value="alpha/beta hydrolase"/>
    <property type="match status" value="1"/>
</dbReference>
<name>A0A6G4X433_9ACTN</name>
<organism evidence="2 3">
    <name type="scientific">Streptomyces boncukensis</name>
    <dbReference type="NCBI Taxonomy" id="2711219"/>
    <lineage>
        <taxon>Bacteria</taxon>
        <taxon>Bacillati</taxon>
        <taxon>Actinomycetota</taxon>
        <taxon>Actinomycetes</taxon>
        <taxon>Kitasatosporales</taxon>
        <taxon>Streptomycetaceae</taxon>
        <taxon>Streptomyces</taxon>
    </lineage>
</organism>
<sequence>REAGREGKLAKFMEFLMEAASYRPKFQDADELQAPPKPVFLARGDARTRIVGQCGISAVAGAHEFARFATPFRGQRDVIALPVPGYRDGELLPAGPDPMLSWQARTLLEAVGDDPFVIVGHSGGGLVAHALAYRLERMGVVPAGVALVDTYPLDRPVHEDWQDEFNEGMFEREDMYVPVNDIRITAQAWYGLMFANFHPREIQAPTLVVRATEPLGDWSRDEDWRASWGLPHTAVDVPGNHLTIMREHGETTAMAIGRWLEELG</sequence>